<protein>
    <recommendedName>
        <fullName evidence="6">Translation initiation factor eIF2B subunit delta</fullName>
    </recommendedName>
    <alternativeName>
        <fullName evidence="7">eIF2B GDP-GTP exchange factor subunit delta</fullName>
    </alternativeName>
</protein>
<evidence type="ECO:0000256" key="1">
    <source>
        <dbReference type="ARBA" id="ARBA00004514"/>
    </source>
</evidence>
<dbReference type="GO" id="GO:0003743">
    <property type="term" value="F:translation initiation factor activity"/>
    <property type="evidence" value="ECO:0007669"/>
    <property type="project" value="UniProtKB-KW"/>
</dbReference>
<keyword evidence="5" id="KW-0648">Protein biosynthesis</keyword>
<dbReference type="SUPFAM" id="SSF100950">
    <property type="entry name" value="NagB/RpiA/CoA transferase-like"/>
    <property type="match status" value="1"/>
</dbReference>
<reference evidence="11" key="1">
    <citation type="submission" date="2016-03" db="EMBL/GenBank/DDBJ databases">
        <title>Mechanisms controlling the formation of the plant cell surface in tip-growing cells are functionally conserved among land plants.</title>
        <authorList>
            <person name="Honkanen S."/>
            <person name="Jones V.A."/>
            <person name="Morieri G."/>
            <person name="Champion C."/>
            <person name="Hetherington A.J."/>
            <person name="Kelly S."/>
            <person name="Saint-Marcoux D."/>
            <person name="Proust H."/>
            <person name="Prescott H."/>
            <person name="Dolan L."/>
        </authorList>
    </citation>
    <scope>NUCLEOTIDE SEQUENCE [LARGE SCALE GENOMIC DNA]</scope>
    <source>
        <tissue evidence="11">Whole gametophyte</tissue>
    </source>
</reference>
<dbReference type="InterPro" id="IPR027363">
    <property type="entry name" value="M1Pi_N"/>
</dbReference>
<evidence type="ECO:0000313" key="12">
    <source>
        <dbReference type="Proteomes" id="UP000077202"/>
    </source>
</evidence>
<evidence type="ECO:0000256" key="3">
    <source>
        <dbReference type="ARBA" id="ARBA00022490"/>
    </source>
</evidence>
<dbReference type="PANTHER" id="PTHR10233:SF14">
    <property type="entry name" value="TRANSLATION INITIATION FACTOR EIF-2B SUBUNIT DELTA"/>
    <property type="match status" value="1"/>
</dbReference>
<feature type="compositionally biased region" description="Basic and acidic residues" evidence="10">
    <location>
        <begin position="313"/>
        <end position="351"/>
    </location>
</feature>
<dbReference type="InterPro" id="IPR042529">
    <property type="entry name" value="IF_2B-like_C"/>
</dbReference>
<proteinExistence type="inferred from homology"/>
<comment type="caution">
    <text evidence="11">The sequence shown here is derived from an EMBL/GenBank/DDBJ whole genome shotgun (WGS) entry which is preliminary data.</text>
</comment>
<feature type="region of interest" description="Disordered" evidence="10">
    <location>
        <begin position="277"/>
        <end position="358"/>
    </location>
</feature>
<organism evidence="11 12">
    <name type="scientific">Marchantia polymorpha subsp. ruderalis</name>
    <dbReference type="NCBI Taxonomy" id="1480154"/>
    <lineage>
        <taxon>Eukaryota</taxon>
        <taxon>Viridiplantae</taxon>
        <taxon>Streptophyta</taxon>
        <taxon>Embryophyta</taxon>
        <taxon>Marchantiophyta</taxon>
        <taxon>Marchantiopsida</taxon>
        <taxon>Marchantiidae</taxon>
        <taxon>Marchantiales</taxon>
        <taxon>Marchantiaceae</taxon>
        <taxon>Marchantia</taxon>
    </lineage>
</organism>
<evidence type="ECO:0000313" key="11">
    <source>
        <dbReference type="EMBL" id="OAE29537.1"/>
    </source>
</evidence>
<evidence type="ECO:0000256" key="7">
    <source>
        <dbReference type="ARBA" id="ARBA00044356"/>
    </source>
</evidence>
<keyword evidence="4" id="KW-0396">Initiation factor</keyword>
<evidence type="ECO:0000256" key="8">
    <source>
        <dbReference type="ARBA" id="ARBA00046432"/>
    </source>
</evidence>
<accession>A0A176W8Z4</accession>
<evidence type="ECO:0000256" key="10">
    <source>
        <dbReference type="SAM" id="MobiDB-lite"/>
    </source>
</evidence>
<comment type="subunit">
    <text evidence="8">Component of the translation initiation factor 2B (eIF2B) complex which is a heterodecamer of two sets of five different subunits: alpha, beta, gamma, delta and epsilon. Subunits alpha, beta and delta comprise a regulatory subcomplex and subunits epsilon and gamma comprise a catalytic subcomplex. Within the complex, the hexameric regulatory complex resides at the center, with the two heterodimeric catalytic subcomplexes bound on opposite sides.</text>
</comment>
<dbReference type="Gene3D" id="3.40.50.10470">
    <property type="entry name" value="Translation initiation factor eif-2b, domain 2"/>
    <property type="match status" value="1"/>
</dbReference>
<feature type="region of interest" description="Disordered" evidence="10">
    <location>
        <begin position="144"/>
        <end position="199"/>
    </location>
</feature>
<feature type="compositionally biased region" description="Polar residues" evidence="10">
    <location>
        <begin position="94"/>
        <end position="104"/>
    </location>
</feature>
<feature type="compositionally biased region" description="Basic and acidic residues" evidence="10">
    <location>
        <begin position="168"/>
        <end position="199"/>
    </location>
</feature>
<dbReference type="InterPro" id="IPR037171">
    <property type="entry name" value="NagB/RpiA_transferase-like"/>
</dbReference>
<dbReference type="Proteomes" id="UP000077202">
    <property type="component" value="Unassembled WGS sequence"/>
</dbReference>
<keyword evidence="12" id="KW-1185">Reference proteome</keyword>
<comment type="similarity">
    <text evidence="2 9">Belongs to the eIF-2B alpha/beta/delta subunits family.</text>
</comment>
<feature type="region of interest" description="Disordered" evidence="10">
    <location>
        <begin position="85"/>
        <end position="111"/>
    </location>
</feature>
<dbReference type="EMBL" id="LVLJ01001453">
    <property type="protein sequence ID" value="OAE29537.1"/>
    <property type="molecule type" value="Genomic_DNA"/>
</dbReference>
<dbReference type="Pfam" id="PF01008">
    <property type="entry name" value="IF-2B"/>
    <property type="match status" value="1"/>
</dbReference>
<comment type="subcellular location">
    <subcellularLocation>
        <location evidence="1">Cytoplasm</location>
        <location evidence="1">Cytosol</location>
    </subcellularLocation>
</comment>
<dbReference type="Gene3D" id="1.20.120.420">
    <property type="entry name" value="translation initiation factor eif-2b, domain 1"/>
    <property type="match status" value="1"/>
</dbReference>
<evidence type="ECO:0000256" key="9">
    <source>
        <dbReference type="RuleBase" id="RU003814"/>
    </source>
</evidence>
<sequence>MERRGRAVIDPKVRQVGFVTPGEGTDLINLAIPLEQGANSPSPVLIPPVRINDGASVAPAKAAPMPVPSPTSRRHPTVDVNLPLGSYNPADSVLGSSNTPSSGKAGSHGESLRSSATFIELQSETSDYPTVGSGTIAPVLITEKGPPPPLHIPPGGSSPLTPMNVQADKGKSQKVGLDEKAKEGKTKSLKERTSKAERRAAQEAQRAAKKAAEESGLACQESIQSEFSTLRLESRRSCSGIGPPPNSKILFAMEPVSSMLPVRYRMVRFFRVPIVEGKAPKSGSKPTKGDVGGTGASQKDSKASKGTHQKTNSAERRTSSSGKPADKGQEKEKKKDVPAPRMQFDDAERVAKAKKRSLVEQTETKNRVELFRHLPQFVHGTQLPSLESKFFQDESMHPHPAIYKVGLQYLTGDLVGGNARCVAMLMAFREMIQDYSTPPEKIFVRDLTQKINSHVSFLNTCRPLAISMGNAIKFLKTRVVNLAEELSEAEAKASLIAEIDRFIQEKILYADKEIVKHAVQKIRDGDVCLTYGSSCVVEMILLKAHEMGKKFRVVVVDSRPKLEGKRLLKRLLSEGLDCTYTYINAMSYIMQEVTRVFLGAASVLANGTVYSRVGTASVAMVAHAFSVPVMICCETYKFHERVQLDSITANELGNPDALVKVWGRRDLTDLEGWSPEDKHLQLLNLTYDATPSDYVAMVITELGMVPPSSVPVILREYRRELPG</sequence>
<evidence type="ECO:0000256" key="4">
    <source>
        <dbReference type="ARBA" id="ARBA00022540"/>
    </source>
</evidence>
<dbReference type="InterPro" id="IPR000649">
    <property type="entry name" value="IF-2B-related"/>
</dbReference>
<dbReference type="GO" id="GO:0005829">
    <property type="term" value="C:cytosol"/>
    <property type="evidence" value="ECO:0007669"/>
    <property type="project" value="UniProtKB-SubCell"/>
</dbReference>
<gene>
    <name evidence="11" type="ORF">AXG93_4486s1080</name>
</gene>
<evidence type="ECO:0000256" key="6">
    <source>
        <dbReference type="ARBA" id="ARBA00044147"/>
    </source>
</evidence>
<dbReference type="AlphaFoldDB" id="A0A176W8Z4"/>
<name>A0A176W8Z4_MARPO</name>
<dbReference type="PANTHER" id="PTHR10233">
    <property type="entry name" value="TRANSLATION INITIATION FACTOR EIF-2B"/>
    <property type="match status" value="1"/>
</dbReference>
<keyword evidence="3" id="KW-0963">Cytoplasm</keyword>
<evidence type="ECO:0000256" key="5">
    <source>
        <dbReference type="ARBA" id="ARBA00022917"/>
    </source>
</evidence>
<evidence type="ECO:0000256" key="2">
    <source>
        <dbReference type="ARBA" id="ARBA00007251"/>
    </source>
</evidence>